<protein>
    <submittedName>
        <fullName evidence="9">Purine permease</fullName>
    </submittedName>
</protein>
<dbReference type="GO" id="GO:0042907">
    <property type="term" value="F:xanthine transmembrane transporter activity"/>
    <property type="evidence" value="ECO:0007669"/>
    <property type="project" value="TreeGrafter"/>
</dbReference>
<evidence type="ECO:0000313" key="9">
    <source>
        <dbReference type="EMBL" id="RIY33546.1"/>
    </source>
</evidence>
<organism evidence="9 10">
    <name type="scientific">Psittacicella hinzii</name>
    <dbReference type="NCBI Taxonomy" id="2028575"/>
    <lineage>
        <taxon>Bacteria</taxon>
        <taxon>Pseudomonadati</taxon>
        <taxon>Pseudomonadota</taxon>
        <taxon>Gammaproteobacteria</taxon>
        <taxon>Pasteurellales</taxon>
        <taxon>Psittacicellaceae</taxon>
        <taxon>Psittacicella</taxon>
    </lineage>
</organism>
<sequence length="453" mass="47201">MSLQNNPQPSSGLLLNVEDKPGIGLTLILAAQHLLAALGGIIAVPLVVGNVLNLSATDTIILVNASLLISGVVTFIQSRGLGPVGIRLPSVMGTSFTFVAAALAIGFSDAGVAGILGSSLVASLVMIVGAYLMPYIRKYFPPVVTGCVVMSIGLSLISVAVDWFAGGQKTDANYAAPSTLLMATFVLVVVIILVQWGKGIFSAAAIFFAMLIGYIVAVCFGMVDFSSVKTAQVFAVPTPFHFGLSFPIAGIIGMSIAYLVTIVESNGNFLAIGQATNTKVTGEQVKRGVLCDGLGSALAACFSTLPFSSFAQNIGIISITRVASRYVVMWTGILLFLAGLFPVFGALIVSIPSPVLGGAGVMMFAMIIVGGIQMLDRVTRSRRNGLIIAISLGSCLAVTLRPELFNFLPAWSKEIFSSGITTGSLFAIILDRILPADKEVNEDAAEVVAEINK</sequence>
<feature type="transmembrane region" description="Helical" evidence="8">
    <location>
        <begin position="201"/>
        <end position="223"/>
    </location>
</feature>
<dbReference type="AlphaFoldDB" id="A0A3A1Y8A8"/>
<reference evidence="9 10" key="1">
    <citation type="submission" date="2017-08" db="EMBL/GenBank/DDBJ databases">
        <title>Reclassification of Bisgaard taxon 37 and 44.</title>
        <authorList>
            <person name="Christensen H."/>
        </authorList>
    </citation>
    <scope>NUCLEOTIDE SEQUENCE [LARGE SCALE GENOMIC DNA]</scope>
    <source>
        <strain evidence="9 10">B96_3</strain>
    </source>
</reference>
<dbReference type="Pfam" id="PF00860">
    <property type="entry name" value="Xan_ur_permease"/>
    <property type="match status" value="1"/>
</dbReference>
<evidence type="ECO:0000256" key="3">
    <source>
        <dbReference type="ARBA" id="ARBA00022448"/>
    </source>
</evidence>
<comment type="similarity">
    <text evidence="2">Belongs to the nucleobase:cation symporter-2 (NCS2) (TC 2.A.40) family.</text>
</comment>
<dbReference type="NCBIfam" id="TIGR03173">
    <property type="entry name" value="pbuX"/>
    <property type="match status" value="1"/>
</dbReference>
<dbReference type="InterPro" id="IPR006043">
    <property type="entry name" value="NCS2"/>
</dbReference>
<evidence type="ECO:0000256" key="6">
    <source>
        <dbReference type="ARBA" id="ARBA00022989"/>
    </source>
</evidence>
<dbReference type="RefSeq" id="WP_119524756.1">
    <property type="nucleotide sequence ID" value="NZ_NRHC01000030.1"/>
</dbReference>
<name>A0A3A1Y8A8_9GAMM</name>
<evidence type="ECO:0000256" key="8">
    <source>
        <dbReference type="SAM" id="Phobius"/>
    </source>
</evidence>
<keyword evidence="4" id="KW-1003">Cell membrane</keyword>
<dbReference type="PANTHER" id="PTHR42810:SF4">
    <property type="entry name" value="URIC ACID TRANSPORTER UACT"/>
    <property type="match status" value="1"/>
</dbReference>
<dbReference type="NCBIfam" id="NF037981">
    <property type="entry name" value="NCS2_1"/>
    <property type="match status" value="1"/>
</dbReference>
<accession>A0A3A1Y8A8</accession>
<evidence type="ECO:0000256" key="5">
    <source>
        <dbReference type="ARBA" id="ARBA00022692"/>
    </source>
</evidence>
<gene>
    <name evidence="9" type="ORF">CKF54_02685</name>
</gene>
<feature type="transmembrane region" description="Helical" evidence="8">
    <location>
        <begin position="327"/>
        <end position="349"/>
    </location>
</feature>
<evidence type="ECO:0000256" key="1">
    <source>
        <dbReference type="ARBA" id="ARBA00004651"/>
    </source>
</evidence>
<keyword evidence="7 8" id="KW-0472">Membrane</keyword>
<proteinExistence type="inferred from homology"/>
<evidence type="ECO:0000256" key="2">
    <source>
        <dbReference type="ARBA" id="ARBA00008821"/>
    </source>
</evidence>
<feature type="transmembrane region" description="Helical" evidence="8">
    <location>
        <begin position="59"/>
        <end position="76"/>
    </location>
</feature>
<feature type="transmembrane region" description="Helical" evidence="8">
    <location>
        <begin position="21"/>
        <end position="47"/>
    </location>
</feature>
<feature type="transmembrane region" description="Helical" evidence="8">
    <location>
        <begin position="113"/>
        <end position="132"/>
    </location>
</feature>
<evidence type="ECO:0000256" key="7">
    <source>
        <dbReference type="ARBA" id="ARBA00023136"/>
    </source>
</evidence>
<feature type="transmembrane region" description="Helical" evidence="8">
    <location>
        <begin position="139"/>
        <end position="161"/>
    </location>
</feature>
<dbReference type="InterPro" id="IPR017588">
    <property type="entry name" value="UacT-like"/>
</dbReference>
<evidence type="ECO:0000256" key="4">
    <source>
        <dbReference type="ARBA" id="ARBA00022475"/>
    </source>
</evidence>
<dbReference type="EMBL" id="NRHC01000030">
    <property type="protein sequence ID" value="RIY33546.1"/>
    <property type="molecule type" value="Genomic_DNA"/>
</dbReference>
<feature type="transmembrane region" description="Helical" evidence="8">
    <location>
        <begin position="243"/>
        <end position="263"/>
    </location>
</feature>
<dbReference type="OrthoDB" id="9805749at2"/>
<dbReference type="InterPro" id="IPR006042">
    <property type="entry name" value="Xan_ur_permease"/>
</dbReference>
<dbReference type="NCBIfam" id="TIGR00801">
    <property type="entry name" value="ncs2"/>
    <property type="match status" value="1"/>
</dbReference>
<dbReference type="PROSITE" id="PS01116">
    <property type="entry name" value="XANTH_URACIL_PERMASE"/>
    <property type="match status" value="1"/>
</dbReference>
<evidence type="ECO:0000313" key="10">
    <source>
        <dbReference type="Proteomes" id="UP000265691"/>
    </source>
</evidence>
<dbReference type="GO" id="GO:0005886">
    <property type="term" value="C:plasma membrane"/>
    <property type="evidence" value="ECO:0007669"/>
    <property type="project" value="UniProtKB-SubCell"/>
</dbReference>
<dbReference type="Proteomes" id="UP000265691">
    <property type="component" value="Unassembled WGS sequence"/>
</dbReference>
<keyword evidence="3" id="KW-0813">Transport</keyword>
<keyword evidence="10" id="KW-1185">Reference proteome</keyword>
<dbReference type="PANTHER" id="PTHR42810">
    <property type="entry name" value="PURINE PERMEASE C1399.01C-RELATED"/>
    <property type="match status" value="1"/>
</dbReference>
<comment type="caution">
    <text evidence="9">The sequence shown here is derived from an EMBL/GenBank/DDBJ whole genome shotgun (WGS) entry which is preliminary data.</text>
</comment>
<feature type="transmembrane region" description="Helical" evidence="8">
    <location>
        <begin position="355"/>
        <end position="372"/>
    </location>
</feature>
<keyword evidence="5 8" id="KW-0812">Transmembrane</keyword>
<feature type="transmembrane region" description="Helical" evidence="8">
    <location>
        <begin position="173"/>
        <end position="194"/>
    </location>
</feature>
<comment type="subcellular location">
    <subcellularLocation>
        <location evidence="1">Cell membrane</location>
        <topology evidence="1">Multi-pass membrane protein</topology>
    </subcellularLocation>
</comment>
<keyword evidence="6 8" id="KW-1133">Transmembrane helix</keyword>
<feature type="transmembrane region" description="Helical" evidence="8">
    <location>
        <begin position="88"/>
        <end position="107"/>
    </location>
</feature>